<feature type="domain" description="B30.2/SPRY" evidence="4">
    <location>
        <begin position="500"/>
        <end position="703"/>
    </location>
</feature>
<gene>
    <name evidence="5" type="ORF">EYR41_009425</name>
</gene>
<dbReference type="Pfam" id="PF00023">
    <property type="entry name" value="Ank"/>
    <property type="match status" value="2"/>
</dbReference>
<proteinExistence type="predicted"/>
<dbReference type="PANTHER" id="PTHR24126">
    <property type="entry name" value="ANKYRIN REPEAT, PH AND SEC7 DOMAIN CONTAINING PROTEIN SECG-RELATED"/>
    <property type="match status" value="1"/>
</dbReference>
<evidence type="ECO:0000256" key="1">
    <source>
        <dbReference type="ARBA" id="ARBA00022737"/>
    </source>
</evidence>
<dbReference type="SMART" id="SM00248">
    <property type="entry name" value="ANK"/>
    <property type="match status" value="4"/>
</dbReference>
<evidence type="ECO:0000313" key="6">
    <source>
        <dbReference type="Proteomes" id="UP000297595"/>
    </source>
</evidence>
<dbReference type="PROSITE" id="PS50297">
    <property type="entry name" value="ANK_REP_REGION"/>
    <property type="match status" value="1"/>
</dbReference>
<accession>A0A8H2HNH1</accession>
<name>A0A8H2HNH1_ORBOL</name>
<dbReference type="InterPro" id="IPR044736">
    <property type="entry name" value="Gid1/RanBPM/SPLA_SPRY"/>
</dbReference>
<dbReference type="EMBL" id="SOZJ01000006">
    <property type="protein sequence ID" value="TGJ65461.1"/>
    <property type="molecule type" value="Genomic_DNA"/>
</dbReference>
<dbReference type="InterPro" id="IPR001870">
    <property type="entry name" value="B30.2/SPRY"/>
</dbReference>
<evidence type="ECO:0000259" key="4">
    <source>
        <dbReference type="PROSITE" id="PS50188"/>
    </source>
</evidence>
<dbReference type="PANTHER" id="PTHR24126:SF14">
    <property type="entry name" value="ANK_REP_REGION DOMAIN-CONTAINING PROTEIN"/>
    <property type="match status" value="1"/>
</dbReference>
<dbReference type="Proteomes" id="UP000297595">
    <property type="component" value="Unassembled WGS sequence"/>
</dbReference>
<dbReference type="PROSITE" id="PS50088">
    <property type="entry name" value="ANK_REPEAT"/>
    <property type="match status" value="1"/>
</dbReference>
<evidence type="ECO:0000256" key="3">
    <source>
        <dbReference type="PROSITE-ProRule" id="PRU00023"/>
    </source>
</evidence>
<evidence type="ECO:0000313" key="5">
    <source>
        <dbReference type="EMBL" id="TGJ65461.1"/>
    </source>
</evidence>
<dbReference type="SUPFAM" id="SSF48403">
    <property type="entry name" value="Ankyrin repeat"/>
    <property type="match status" value="1"/>
</dbReference>
<dbReference type="PROSITE" id="PS50188">
    <property type="entry name" value="B302_SPRY"/>
    <property type="match status" value="1"/>
</dbReference>
<dbReference type="InterPro" id="IPR043136">
    <property type="entry name" value="B30.2/SPRY_sf"/>
</dbReference>
<dbReference type="Gene3D" id="2.60.120.920">
    <property type="match status" value="1"/>
</dbReference>
<comment type="caution">
    <text evidence="5">The sequence shown here is derived from an EMBL/GenBank/DDBJ whole genome shotgun (WGS) entry which is preliminary data.</text>
</comment>
<dbReference type="InterPro" id="IPR036770">
    <property type="entry name" value="Ankyrin_rpt-contain_sf"/>
</dbReference>
<sequence length="747" mass="83607">MVQSCQVETIRTVRVRALIRDIRTERPDWTPSEVPSAPSIYVGPGLFIWLKHHIALSRLVEDMGGEEILERLGRPDNGASLMLLSVIVEQLTKNAFGLDNQGIISYPRGILCNRGDILGRSPLCLASSNPVIIRRLLGYGAHINGSSILGLGHKFSPLKSILEEAVHPRPEMTKAGLLKSAEILILEGADLKLGEDSERATTCLHLAASLNELKLFKLLCVSGDWDVHARDKLGKTPLHCLLDAQRPSSPERVTETLSIFKMIVKMKRLEEDLINMEDDRSQNALAYAIQGGFIEAVEMLVDMVSIKTLFYATTRGAVGDSIKRQRIEQLGSIEFFKELNSVLSKYTDTASLILKPDSIGRTPLHIAVQGRCLQMVEAIIAINPDISRVDHYLKSALDVAMDNLTTTRIERPSLGNSDSKATPEPAVQIVRCLESHSGSVSSQFPFSFFKELEYSSTEETILNSISAHPETRDLIDRYDSACKRLHGWYLFEYLMKVDVFLTRGNRYSGRERLLSPPSEFARPTRIGWASCSIELSNDALEVLSTGSKPNQYYFVIPDHPIPPMNAGFYFEVTLSSGLSDFELSGVFCEIGIRCPALRTPLVACDPFDGSVSYETTHRFKWPYEDGLKHVFQAIGKGASNPFTDTKYRCFGCGMDPVNQGLLFSVDGAVVFTITHLYPNVYYPFFGFSNYSSSFKINFGTEKFMFELANKQDWPLEVDWRGMRVDWNEDPTADERSSACRFIEPDLE</sequence>
<dbReference type="Gene3D" id="1.25.40.20">
    <property type="entry name" value="Ankyrin repeat-containing domain"/>
    <property type="match status" value="2"/>
</dbReference>
<evidence type="ECO:0000256" key="2">
    <source>
        <dbReference type="ARBA" id="ARBA00023043"/>
    </source>
</evidence>
<organism evidence="5 6">
    <name type="scientific">Orbilia oligospora</name>
    <name type="common">Nematode-trapping fungus</name>
    <name type="synonym">Arthrobotrys oligospora</name>
    <dbReference type="NCBI Taxonomy" id="2813651"/>
    <lineage>
        <taxon>Eukaryota</taxon>
        <taxon>Fungi</taxon>
        <taxon>Dikarya</taxon>
        <taxon>Ascomycota</taxon>
        <taxon>Pezizomycotina</taxon>
        <taxon>Orbiliomycetes</taxon>
        <taxon>Orbiliales</taxon>
        <taxon>Orbiliaceae</taxon>
        <taxon>Orbilia</taxon>
    </lineage>
</organism>
<protein>
    <recommendedName>
        <fullName evidence="4">B30.2/SPRY domain-containing protein</fullName>
    </recommendedName>
</protein>
<reference evidence="5 6" key="1">
    <citation type="submission" date="2019-03" db="EMBL/GenBank/DDBJ databases">
        <title>Nematode-trapping fungi genome.</title>
        <authorList>
            <person name="Vidal-Diez De Ulzurrun G."/>
        </authorList>
    </citation>
    <scope>NUCLEOTIDE SEQUENCE [LARGE SCALE GENOMIC DNA]</scope>
    <source>
        <strain evidence="5 6">TWF154</strain>
    </source>
</reference>
<dbReference type="AlphaFoldDB" id="A0A8H2HNH1"/>
<keyword evidence="1" id="KW-0677">Repeat</keyword>
<feature type="repeat" description="ANK" evidence="3">
    <location>
        <begin position="359"/>
        <end position="391"/>
    </location>
</feature>
<keyword evidence="2 3" id="KW-0040">ANK repeat</keyword>
<dbReference type="CDD" id="cd12885">
    <property type="entry name" value="SPRY_RanBP_like"/>
    <property type="match status" value="1"/>
</dbReference>
<dbReference type="InterPro" id="IPR002110">
    <property type="entry name" value="Ankyrin_rpt"/>
</dbReference>